<dbReference type="Proteomes" id="UP001550853">
    <property type="component" value="Unassembled WGS sequence"/>
</dbReference>
<dbReference type="CDD" id="cd00338">
    <property type="entry name" value="Ser_Recombinase"/>
    <property type="match status" value="1"/>
</dbReference>
<name>A0ABV2YX08_9ACTN</name>
<accession>A0ABV2YX08</accession>
<protein>
    <submittedName>
        <fullName evidence="2">Recombinase family protein</fullName>
    </submittedName>
</protein>
<comment type="caution">
    <text evidence="2">The sequence shown here is derived from an EMBL/GenBank/DDBJ whole genome shotgun (WGS) entry which is preliminary data.</text>
</comment>
<organism evidence="2 3">
    <name type="scientific">Streptomyces catenulae</name>
    <dbReference type="NCBI Taxonomy" id="66875"/>
    <lineage>
        <taxon>Bacteria</taxon>
        <taxon>Bacillati</taxon>
        <taxon>Actinomycetota</taxon>
        <taxon>Actinomycetes</taxon>
        <taxon>Kitasatosporales</taxon>
        <taxon>Streptomycetaceae</taxon>
        <taxon>Streptomyces</taxon>
    </lineage>
</organism>
<dbReference type="EMBL" id="JBEZVI010000005">
    <property type="protein sequence ID" value="MEU3710278.1"/>
    <property type="molecule type" value="Genomic_DNA"/>
</dbReference>
<proteinExistence type="predicted"/>
<dbReference type="SMART" id="SM00857">
    <property type="entry name" value="Resolvase"/>
    <property type="match status" value="1"/>
</dbReference>
<dbReference type="Pfam" id="PF00239">
    <property type="entry name" value="Resolvase"/>
    <property type="match status" value="1"/>
</dbReference>
<dbReference type="PANTHER" id="PTHR30461:SF23">
    <property type="entry name" value="DNA RECOMBINASE-RELATED"/>
    <property type="match status" value="1"/>
</dbReference>
<dbReference type="InterPro" id="IPR036162">
    <property type="entry name" value="Resolvase-like_N_sf"/>
</dbReference>
<dbReference type="InterPro" id="IPR050639">
    <property type="entry name" value="SSR_resolvase"/>
</dbReference>
<gene>
    <name evidence="2" type="ORF">AB0E61_09260</name>
</gene>
<dbReference type="RefSeq" id="WP_078654191.1">
    <property type="nucleotide sequence ID" value="NZ_JBEZVI010000005.1"/>
</dbReference>
<dbReference type="PANTHER" id="PTHR30461">
    <property type="entry name" value="DNA-INVERTASE FROM LAMBDOID PROPHAGE"/>
    <property type="match status" value="1"/>
</dbReference>
<reference evidence="2 3" key="1">
    <citation type="submission" date="2024-06" db="EMBL/GenBank/DDBJ databases">
        <title>The Natural Products Discovery Center: Release of the First 8490 Sequenced Strains for Exploring Actinobacteria Biosynthetic Diversity.</title>
        <authorList>
            <person name="Kalkreuter E."/>
            <person name="Kautsar S.A."/>
            <person name="Yang D."/>
            <person name="Bader C.D."/>
            <person name="Teijaro C.N."/>
            <person name="Fluegel L."/>
            <person name="Davis C.M."/>
            <person name="Simpson J.R."/>
            <person name="Lauterbach L."/>
            <person name="Steele A.D."/>
            <person name="Gui C."/>
            <person name="Meng S."/>
            <person name="Li G."/>
            <person name="Viehrig K."/>
            <person name="Ye F."/>
            <person name="Su P."/>
            <person name="Kiefer A.F."/>
            <person name="Nichols A."/>
            <person name="Cepeda A.J."/>
            <person name="Yan W."/>
            <person name="Fan B."/>
            <person name="Jiang Y."/>
            <person name="Adhikari A."/>
            <person name="Zheng C.-J."/>
            <person name="Schuster L."/>
            <person name="Cowan T.M."/>
            <person name="Smanski M.J."/>
            <person name="Chevrette M.G."/>
            <person name="De Carvalho L.P.S."/>
            <person name="Shen B."/>
        </authorList>
    </citation>
    <scope>NUCLEOTIDE SEQUENCE [LARGE SCALE GENOMIC DNA]</scope>
    <source>
        <strain evidence="2 3">NPDC033039</strain>
    </source>
</reference>
<evidence type="ECO:0000313" key="3">
    <source>
        <dbReference type="Proteomes" id="UP001550853"/>
    </source>
</evidence>
<evidence type="ECO:0000259" key="1">
    <source>
        <dbReference type="PROSITE" id="PS51736"/>
    </source>
</evidence>
<dbReference type="SUPFAM" id="SSF53041">
    <property type="entry name" value="Resolvase-like"/>
    <property type="match status" value="1"/>
</dbReference>
<dbReference type="InterPro" id="IPR006119">
    <property type="entry name" value="Resolv_N"/>
</dbReference>
<dbReference type="Gene3D" id="3.40.50.1390">
    <property type="entry name" value="Resolvase, N-terminal catalytic domain"/>
    <property type="match status" value="1"/>
</dbReference>
<evidence type="ECO:0000313" key="2">
    <source>
        <dbReference type="EMBL" id="MEU3710278.1"/>
    </source>
</evidence>
<feature type="domain" description="Resolvase/invertase-type recombinase catalytic" evidence="1">
    <location>
        <begin position="19"/>
        <end position="146"/>
    </location>
</feature>
<keyword evidence="3" id="KW-1185">Reference proteome</keyword>
<sequence>MTPLIKRTPDWRRNLDQVRAVSYIRQSKRREDDSQASPEAQREKCEALITAKGWDLAGSFADVGRSGWDPNVERPEFEEMLTAVRAGHVDAVVVFALSRLTRQGAFEAMKIEEELRRYGVLLVSVWSPSRNRSWTPPPPWASPSSV</sequence>
<dbReference type="PROSITE" id="PS51736">
    <property type="entry name" value="RECOMBINASES_3"/>
    <property type="match status" value="1"/>
</dbReference>